<dbReference type="InterPro" id="IPR050164">
    <property type="entry name" value="Peptidase_C19"/>
</dbReference>
<dbReference type="Gene3D" id="3.90.70.10">
    <property type="entry name" value="Cysteine proteinases"/>
    <property type="match status" value="1"/>
</dbReference>
<dbReference type="EC" id="3.4.19.12" evidence="7"/>
<accession>A0A1D1XT10</accession>
<protein>
    <recommendedName>
        <fullName evidence="7">Ubiquitin carboxyl-terminal hydrolase</fullName>
        <ecNumber evidence="7">3.4.19.12</ecNumber>
    </recommendedName>
</protein>
<dbReference type="InterPro" id="IPR038765">
    <property type="entry name" value="Papain-like_cys_pep_sf"/>
</dbReference>
<dbReference type="InterPro" id="IPR001394">
    <property type="entry name" value="Peptidase_C19_UCH"/>
</dbReference>
<keyword evidence="6 7" id="KW-0788">Thiol protease</keyword>
<dbReference type="PANTHER" id="PTHR24006:SF888">
    <property type="entry name" value="UBIQUITIN CARBOXYL-TERMINAL HYDROLASE 30"/>
    <property type="match status" value="1"/>
</dbReference>
<dbReference type="GO" id="GO:0016579">
    <property type="term" value="P:protein deubiquitination"/>
    <property type="evidence" value="ECO:0007669"/>
    <property type="project" value="InterPro"/>
</dbReference>
<keyword evidence="3 7" id="KW-0645">Protease</keyword>
<keyword evidence="8" id="KW-1133">Transmembrane helix</keyword>
<evidence type="ECO:0000259" key="9">
    <source>
        <dbReference type="PROSITE" id="PS50235"/>
    </source>
</evidence>
<evidence type="ECO:0000256" key="7">
    <source>
        <dbReference type="RuleBase" id="RU366025"/>
    </source>
</evidence>
<evidence type="ECO:0000256" key="2">
    <source>
        <dbReference type="ARBA" id="ARBA00009085"/>
    </source>
</evidence>
<reference evidence="10" key="1">
    <citation type="submission" date="2015-07" db="EMBL/GenBank/DDBJ databases">
        <title>Transcriptome Assembly of Anthurium amnicola.</title>
        <authorList>
            <person name="Suzuki J."/>
        </authorList>
    </citation>
    <scope>NUCLEOTIDE SEQUENCE</scope>
</reference>
<comment type="function">
    <text evidence="7">Recognizes and hydrolyzes the peptide bond at the C-terminal Gly of ubiquitin. Involved in the processing of poly-ubiquitin precursors as well as that of ubiquitinated proteins.</text>
</comment>
<keyword evidence="4 7" id="KW-0833">Ubl conjugation pathway</keyword>
<evidence type="ECO:0000256" key="8">
    <source>
        <dbReference type="SAM" id="Phobius"/>
    </source>
</evidence>
<dbReference type="EMBL" id="GDJX01022414">
    <property type="protein sequence ID" value="JAT45522.1"/>
    <property type="molecule type" value="Transcribed_RNA"/>
</dbReference>
<evidence type="ECO:0000256" key="4">
    <source>
        <dbReference type="ARBA" id="ARBA00022786"/>
    </source>
</evidence>
<evidence type="ECO:0000256" key="6">
    <source>
        <dbReference type="ARBA" id="ARBA00022807"/>
    </source>
</evidence>
<evidence type="ECO:0000256" key="1">
    <source>
        <dbReference type="ARBA" id="ARBA00000707"/>
    </source>
</evidence>
<dbReference type="InterPro" id="IPR018200">
    <property type="entry name" value="USP_CS"/>
</dbReference>
<feature type="domain" description="USP" evidence="9">
    <location>
        <begin position="87"/>
        <end position="602"/>
    </location>
</feature>
<gene>
    <name evidence="10" type="primary">UBP27_1</name>
    <name evidence="11" type="synonym">UBP27_3</name>
    <name evidence="11" type="ORF">g.82320</name>
    <name evidence="10" type="ORF">g.82321</name>
</gene>
<keyword evidence="8" id="KW-0472">Membrane</keyword>
<name>A0A1D1XT10_9ARAE</name>
<evidence type="ECO:0000256" key="3">
    <source>
        <dbReference type="ARBA" id="ARBA00022670"/>
    </source>
</evidence>
<comment type="similarity">
    <text evidence="2 7">Belongs to the peptidase C19 family.</text>
</comment>
<dbReference type="PANTHER" id="PTHR24006">
    <property type="entry name" value="UBIQUITIN CARBOXYL-TERMINAL HYDROLASE"/>
    <property type="match status" value="1"/>
</dbReference>
<dbReference type="PROSITE" id="PS00972">
    <property type="entry name" value="USP_1"/>
    <property type="match status" value="1"/>
</dbReference>
<dbReference type="InterPro" id="IPR028889">
    <property type="entry name" value="USP"/>
</dbReference>
<organism evidence="10">
    <name type="scientific">Anthurium amnicola</name>
    <dbReference type="NCBI Taxonomy" id="1678845"/>
    <lineage>
        <taxon>Eukaryota</taxon>
        <taxon>Viridiplantae</taxon>
        <taxon>Streptophyta</taxon>
        <taxon>Embryophyta</taxon>
        <taxon>Tracheophyta</taxon>
        <taxon>Spermatophyta</taxon>
        <taxon>Magnoliopsida</taxon>
        <taxon>Liliopsida</taxon>
        <taxon>Araceae</taxon>
        <taxon>Pothoideae</taxon>
        <taxon>Potheae</taxon>
        <taxon>Anthurium</taxon>
    </lineage>
</organism>
<dbReference type="PROSITE" id="PS00973">
    <property type="entry name" value="USP_2"/>
    <property type="match status" value="1"/>
</dbReference>
<dbReference type="GO" id="GO:0004843">
    <property type="term" value="F:cysteine-type deubiquitinase activity"/>
    <property type="evidence" value="ECO:0007669"/>
    <property type="project" value="UniProtKB-UniRule"/>
</dbReference>
<evidence type="ECO:0000313" key="10">
    <source>
        <dbReference type="EMBL" id="JAT45522.1"/>
    </source>
</evidence>
<dbReference type="PROSITE" id="PS50235">
    <property type="entry name" value="USP_3"/>
    <property type="match status" value="1"/>
</dbReference>
<dbReference type="EMBL" id="GDJX01015737">
    <property type="protein sequence ID" value="JAT52199.1"/>
    <property type="molecule type" value="Transcribed_RNA"/>
</dbReference>
<evidence type="ECO:0000256" key="5">
    <source>
        <dbReference type="ARBA" id="ARBA00022801"/>
    </source>
</evidence>
<dbReference type="SUPFAM" id="SSF54001">
    <property type="entry name" value="Cysteine proteinases"/>
    <property type="match status" value="1"/>
</dbReference>
<sequence length="606" mass="67620">MVDHQIKSVTEASIGKLLLKLRCDGKILSLLKVNSISRVRHLVGGALGVGIGVAGLLFALRHVNILHIQVPWVAEQRASSKGLNTVAGLQNLGNNCFLNVILQALASCGCFHSFLQSILDVQALETEEELAEKLPLTVALVSLLEELCILHEERIVLSPRRVMLAMGPHVSSFNLTRQQDAAEAFLLVLSSLEEEILDCFVPRCSSLVDVSAFPCRVTSPKVCKEGPSECKRWQQQFFGQFDGIVGSILTCRSCSSQVSVDLEFFRCLPITPVFERNASMNYGCTLEDCLKHFTSLENLENYRCDRCSHISALKYLLLKPEENEAKIKSLSQCVKFGLCNCKSLFSQDGVVWPECFSHACKRLIIARCPRILCIQLQRASMSTSGEIIKIQGHISFPFILDLFPFTAAAKEIVLGTLEESILKQVEQQQASSFSPSHFRMPRQLQMLPCMHSFMREDFSGQTHLGCNFRSSNHVSSDGICEIYGRYSPSGSKRTYSEHRCFEAHSQSTCQQSNEEVSVSHCSAPSRKYSYILTSVVEHYGGSESGHYAVYRKLTLAPDKGDSLRHLQTSGCRWVYISDHEVSMVSEETVLGAEASLLFYERIDMLK</sequence>
<evidence type="ECO:0000313" key="11">
    <source>
        <dbReference type="EMBL" id="JAT52199.1"/>
    </source>
</evidence>
<dbReference type="Pfam" id="PF00443">
    <property type="entry name" value="UCH"/>
    <property type="match status" value="1"/>
</dbReference>
<keyword evidence="5 7" id="KW-0378">Hydrolase</keyword>
<dbReference type="AlphaFoldDB" id="A0A1D1XT10"/>
<comment type="catalytic activity">
    <reaction evidence="1 7">
        <text>Thiol-dependent hydrolysis of ester, thioester, amide, peptide and isopeptide bonds formed by the C-terminal Gly of ubiquitin (a 76-residue protein attached to proteins as an intracellular targeting signal).</text>
        <dbReference type="EC" id="3.4.19.12"/>
    </reaction>
</comment>
<dbReference type="GO" id="GO:0006508">
    <property type="term" value="P:proteolysis"/>
    <property type="evidence" value="ECO:0007669"/>
    <property type="project" value="UniProtKB-KW"/>
</dbReference>
<feature type="transmembrane region" description="Helical" evidence="8">
    <location>
        <begin position="42"/>
        <end position="60"/>
    </location>
</feature>
<keyword evidence="8" id="KW-0812">Transmembrane</keyword>
<proteinExistence type="inferred from homology"/>
<dbReference type="GO" id="GO:0005829">
    <property type="term" value="C:cytosol"/>
    <property type="evidence" value="ECO:0007669"/>
    <property type="project" value="TreeGrafter"/>
</dbReference>
<dbReference type="GO" id="GO:0005634">
    <property type="term" value="C:nucleus"/>
    <property type="evidence" value="ECO:0007669"/>
    <property type="project" value="TreeGrafter"/>
</dbReference>